<name>A0A424YFL2_9FIRM</name>
<dbReference type="EMBL" id="QZAA01000112">
    <property type="protein sequence ID" value="RQD76581.1"/>
    <property type="molecule type" value="Genomic_DNA"/>
</dbReference>
<dbReference type="PANTHER" id="PTHR39162:SF1">
    <property type="entry name" value="SPORULATION PROTEIN YTFJ"/>
    <property type="match status" value="1"/>
</dbReference>
<dbReference type="AlphaFoldDB" id="A0A424YFL2"/>
<accession>A0A424YFL2</accession>
<dbReference type="NCBIfam" id="TIGR02874">
    <property type="entry name" value="spore_ytfJ"/>
    <property type="match status" value="1"/>
</dbReference>
<dbReference type="PIRSF" id="PIRSF021377">
    <property type="entry name" value="YtfJ"/>
    <property type="match status" value="1"/>
</dbReference>
<evidence type="ECO:0000313" key="3">
    <source>
        <dbReference type="Proteomes" id="UP000285138"/>
    </source>
</evidence>
<dbReference type="PANTHER" id="PTHR39162">
    <property type="entry name" value="GLL3345 PROTEIN"/>
    <property type="match status" value="1"/>
</dbReference>
<sequence>MEDHPIQGLMKTAMESLKEMVEVNTIVGDPVETPDGSVIIPISRVTFGFAAGGSEFESTEENQQPGGNDKGRSNLPFGGGSGGGVTLQPVAFLVVGQGQVRLLPVDNNLLLDRLIDLTPQVINQIQSMLKKREEPLQRPNYNI</sequence>
<protein>
    <submittedName>
        <fullName evidence="2">Sporulation protein YtfJ</fullName>
    </submittedName>
</protein>
<comment type="caution">
    <text evidence="2">The sequence shown here is derived from an EMBL/GenBank/DDBJ whole genome shotgun (WGS) entry which is preliminary data.</text>
</comment>
<gene>
    <name evidence="2" type="primary">ytfJ</name>
    <name evidence="2" type="ORF">D5R97_04140</name>
</gene>
<dbReference type="InterPro" id="IPR014229">
    <property type="entry name" value="Spore_YtfJ"/>
</dbReference>
<organism evidence="2 3">
    <name type="scientific">Candidatus Syntrophonatronum acetioxidans</name>
    <dbReference type="NCBI Taxonomy" id="1795816"/>
    <lineage>
        <taxon>Bacteria</taxon>
        <taxon>Bacillati</taxon>
        <taxon>Bacillota</taxon>
        <taxon>Clostridia</taxon>
        <taxon>Eubacteriales</taxon>
        <taxon>Syntrophomonadaceae</taxon>
        <taxon>Candidatus Syntrophonatronum</taxon>
    </lineage>
</organism>
<proteinExistence type="predicted"/>
<evidence type="ECO:0000256" key="1">
    <source>
        <dbReference type="SAM" id="MobiDB-lite"/>
    </source>
</evidence>
<dbReference type="Pfam" id="PF09579">
    <property type="entry name" value="Spore_YtfJ"/>
    <property type="match status" value="1"/>
</dbReference>
<evidence type="ECO:0000313" key="2">
    <source>
        <dbReference type="EMBL" id="RQD76581.1"/>
    </source>
</evidence>
<reference evidence="2 3" key="1">
    <citation type="submission" date="2018-08" db="EMBL/GenBank/DDBJ databases">
        <title>The metabolism and importance of syntrophic acetate oxidation coupled to methane or sulfide production in haloalkaline environments.</title>
        <authorList>
            <person name="Timmers P.H.A."/>
            <person name="Vavourakis C.D."/>
            <person name="Sorokin D.Y."/>
            <person name="Sinninghe Damste J.S."/>
            <person name="Muyzer G."/>
            <person name="Stams A.J.M."/>
            <person name="Plugge C.M."/>
        </authorList>
    </citation>
    <scope>NUCLEOTIDE SEQUENCE [LARGE SCALE GENOMIC DNA]</scope>
    <source>
        <strain evidence="2">MSAO_Bac1</strain>
    </source>
</reference>
<feature type="region of interest" description="Disordered" evidence="1">
    <location>
        <begin position="53"/>
        <end position="81"/>
    </location>
</feature>
<dbReference type="Proteomes" id="UP000285138">
    <property type="component" value="Unassembled WGS sequence"/>
</dbReference>